<accession>A0AA88UHI6</accession>
<name>A0AA88UHI6_9ASTE</name>
<reference evidence="2" key="1">
    <citation type="submission" date="2022-12" db="EMBL/GenBank/DDBJ databases">
        <title>Draft genome assemblies for two species of Escallonia (Escalloniales).</title>
        <authorList>
            <person name="Chanderbali A."/>
            <person name="Dervinis C."/>
            <person name="Anghel I."/>
            <person name="Soltis D."/>
            <person name="Soltis P."/>
            <person name="Zapata F."/>
        </authorList>
    </citation>
    <scope>NUCLEOTIDE SEQUENCE</scope>
    <source>
        <strain evidence="2">UCBG92.1500</strain>
        <tissue evidence="2">Leaf</tissue>
    </source>
</reference>
<sequence>MGVWDDLRSIAGRVINRHVPDINVRRVPYITGLPSAIKDVGNGVRSSGAQKLEILISDPDNREKIARVVSSLGGIQVYKIVKEGFKDQPLTHSASKNQKSDMTLLVEEMQSQVEKLREELNDIKQQNEISTHSTKASDPVKEELSAEPAKISSPRSTGLPKVMIRSRC</sequence>
<evidence type="ECO:0000313" key="3">
    <source>
        <dbReference type="Proteomes" id="UP001187471"/>
    </source>
</evidence>
<feature type="region of interest" description="Disordered" evidence="1">
    <location>
        <begin position="119"/>
        <end position="168"/>
    </location>
</feature>
<protein>
    <submittedName>
        <fullName evidence="2">Uncharacterized protein</fullName>
    </submittedName>
</protein>
<comment type="caution">
    <text evidence="2">The sequence shown here is derived from an EMBL/GenBank/DDBJ whole genome shotgun (WGS) entry which is preliminary data.</text>
</comment>
<organism evidence="2 3">
    <name type="scientific">Escallonia rubra</name>
    <dbReference type="NCBI Taxonomy" id="112253"/>
    <lineage>
        <taxon>Eukaryota</taxon>
        <taxon>Viridiplantae</taxon>
        <taxon>Streptophyta</taxon>
        <taxon>Embryophyta</taxon>
        <taxon>Tracheophyta</taxon>
        <taxon>Spermatophyta</taxon>
        <taxon>Magnoliopsida</taxon>
        <taxon>eudicotyledons</taxon>
        <taxon>Gunneridae</taxon>
        <taxon>Pentapetalae</taxon>
        <taxon>asterids</taxon>
        <taxon>campanulids</taxon>
        <taxon>Escalloniales</taxon>
        <taxon>Escalloniaceae</taxon>
        <taxon>Escallonia</taxon>
    </lineage>
</organism>
<feature type="compositionally biased region" description="Polar residues" evidence="1">
    <location>
        <begin position="123"/>
        <end position="136"/>
    </location>
</feature>
<keyword evidence="3" id="KW-1185">Reference proteome</keyword>
<evidence type="ECO:0000313" key="2">
    <source>
        <dbReference type="EMBL" id="KAK2975332.1"/>
    </source>
</evidence>
<dbReference type="EMBL" id="JAVXUO010002206">
    <property type="protein sequence ID" value="KAK2975332.1"/>
    <property type="molecule type" value="Genomic_DNA"/>
</dbReference>
<evidence type="ECO:0000256" key="1">
    <source>
        <dbReference type="SAM" id="MobiDB-lite"/>
    </source>
</evidence>
<proteinExistence type="predicted"/>
<dbReference type="Proteomes" id="UP001187471">
    <property type="component" value="Unassembled WGS sequence"/>
</dbReference>
<dbReference type="AlphaFoldDB" id="A0AA88UHI6"/>
<gene>
    <name evidence="2" type="ORF">RJ640_004532</name>
</gene>